<evidence type="ECO:0000259" key="4">
    <source>
        <dbReference type="Pfam" id="PF12969"/>
    </source>
</evidence>
<dbReference type="Pfam" id="PF10754">
    <property type="entry name" value="DUF2569"/>
    <property type="match status" value="1"/>
</dbReference>
<keyword evidence="1" id="KW-0812">Transmembrane</keyword>
<sequence>MQKHLLLLISIFIWSHTAVCAAVPAVHVSAKPTWIGGYKPYNQKPSARNIENGAYNELVEEQINVEQHSIYNHFITQIISESGVQSNSEISVSFNPAYERLDFHEIVVWRDNKPQNRLNISAFKVLADESEFDRFIYNGTYAAKYILADIRKGDRIEYSYTITGSNPIFSGKFCRSIYFQGYSVIAHQYSSILFSANRKLNIKAFNGIPKMTQTNVSGGLKRYEWESFQVPPVRSSNNNQPDWYNAFQRVQVSDYASWAEVVNWAMQINPLVSIFKGDLAVAVAKLKAQAGPDKEKYFREAVKLVQNEVRYMGIETGEYSHRANDPAKVFKQRYGDCKDKALLLASILKAGGIDAAMALVNTGLADKIDNFLPSSALFNHAVVVATVNHQQVWVDATMARQGGTGTQIYFPAYSRALVLKAGNNALSAIPLCPTGKITCTESYTVNNEKDSVSLLVKTKYTLNQADVIRGRLASSSTSETEKSYLDYYSKIYPSVEAKDTLTVIDDEQKNELITIERYSIGKYMKLDSADGKYHGSFYANAIDEQLPKINGQTKTPVSVNYPFDMDYRVNLIFPSPWDMETKEWSVQRDSYRFNFNRFVNGDTLVLHYRFAYVKDFVPADKISQFRQDVKDISDSHLSFGFNYTSPTQSREVAGINYWMVIFAIVVLFVCVFLGVKLYQRQTTSIRVSGYSYGRPIGGWLYLIVLGLSVAAIKISVSLVSGYYLKLSLWNTYQTGTKSILFKALLFFETGGNVLTICYAIFCLILILKKRDILPRYITGLYIFNLAFIVIDAVFAYSFYGEDNLVMSDILKAVLAAAIWVPYFRMSTRVKETFIVPYPDYNITYEENADALAEDLSPAE</sequence>
<feature type="signal peptide" evidence="2">
    <location>
        <begin position="1"/>
        <end position="21"/>
    </location>
</feature>
<feature type="chain" id="PRO_5003557114" description="Transglutaminase domain-containing protein" evidence="2">
    <location>
        <begin position="22"/>
        <end position="859"/>
    </location>
</feature>
<proteinExistence type="predicted"/>
<dbReference type="InterPro" id="IPR024618">
    <property type="entry name" value="DUF3857"/>
</dbReference>
<feature type="transmembrane region" description="Helical" evidence="1">
    <location>
        <begin position="805"/>
        <end position="823"/>
    </location>
</feature>
<reference evidence="5" key="1">
    <citation type="submission" date="2011-09" db="EMBL/GenBank/DDBJ databases">
        <title>The permanent draft genome of Mucilaginibacter paludis DSM 18603.</title>
        <authorList>
            <consortium name="US DOE Joint Genome Institute (JGI-PGF)"/>
            <person name="Lucas S."/>
            <person name="Han J."/>
            <person name="Lapidus A."/>
            <person name="Bruce D."/>
            <person name="Goodwin L."/>
            <person name="Pitluck S."/>
            <person name="Peters L."/>
            <person name="Kyrpides N."/>
            <person name="Mavromatis K."/>
            <person name="Ivanova N."/>
            <person name="Mikhailova N."/>
            <person name="Held B."/>
            <person name="Detter J.C."/>
            <person name="Tapia R."/>
            <person name="Han C."/>
            <person name="Land M."/>
            <person name="Hauser L."/>
            <person name="Markowitz V."/>
            <person name="Cheng J.-F."/>
            <person name="Hugenholtz P."/>
            <person name="Woyke T."/>
            <person name="Wu D."/>
            <person name="Tindall B."/>
            <person name="Brambilla E."/>
            <person name="Klenk H.-P."/>
            <person name="Eisen J.A."/>
        </authorList>
    </citation>
    <scope>NUCLEOTIDE SEQUENCE [LARGE SCALE GENOMIC DNA]</scope>
    <source>
        <strain evidence="5">DSM 18603</strain>
    </source>
</reference>
<dbReference type="Proteomes" id="UP000002774">
    <property type="component" value="Chromosome"/>
</dbReference>
<dbReference type="HOGENOM" id="CLU_016232_0_0_10"/>
<evidence type="ECO:0000313" key="5">
    <source>
        <dbReference type="EMBL" id="EHQ29429.1"/>
    </source>
</evidence>
<gene>
    <name evidence="5" type="ORF">Mucpa_5355</name>
</gene>
<dbReference type="RefSeq" id="WP_008510630.1">
    <property type="nucleotide sequence ID" value="NZ_CM001403.1"/>
</dbReference>
<protein>
    <recommendedName>
        <fullName evidence="7">Transglutaminase domain-containing protein</fullName>
    </recommendedName>
</protein>
<evidence type="ECO:0000256" key="1">
    <source>
        <dbReference type="SAM" id="Phobius"/>
    </source>
</evidence>
<dbReference type="Pfam" id="PF01841">
    <property type="entry name" value="Transglut_core"/>
    <property type="match status" value="1"/>
</dbReference>
<accession>H1Y7K8</accession>
<dbReference type="InterPro" id="IPR019690">
    <property type="entry name" value="DUF2569"/>
</dbReference>
<keyword evidence="6" id="KW-1185">Reference proteome</keyword>
<dbReference type="SUPFAM" id="SSF54001">
    <property type="entry name" value="Cysteine proteinases"/>
    <property type="match status" value="1"/>
</dbReference>
<dbReference type="Pfam" id="PF12969">
    <property type="entry name" value="DUF3857"/>
    <property type="match status" value="1"/>
</dbReference>
<dbReference type="InterPro" id="IPR038765">
    <property type="entry name" value="Papain-like_cys_pep_sf"/>
</dbReference>
<dbReference type="InterPro" id="IPR002931">
    <property type="entry name" value="Transglutaminase-like"/>
</dbReference>
<evidence type="ECO:0000259" key="3">
    <source>
        <dbReference type="Pfam" id="PF01841"/>
    </source>
</evidence>
<keyword evidence="1" id="KW-1133">Transmembrane helix</keyword>
<evidence type="ECO:0008006" key="7">
    <source>
        <dbReference type="Google" id="ProtNLM"/>
    </source>
</evidence>
<evidence type="ECO:0000256" key="2">
    <source>
        <dbReference type="SAM" id="SignalP"/>
    </source>
</evidence>
<dbReference type="eggNOG" id="COG1305">
    <property type="taxonomic scope" value="Bacteria"/>
</dbReference>
<dbReference type="STRING" id="714943.Mucpa_5355"/>
<feature type="transmembrane region" description="Helical" evidence="1">
    <location>
        <begin position="744"/>
        <end position="767"/>
    </location>
</feature>
<dbReference type="EMBL" id="CM001403">
    <property type="protein sequence ID" value="EHQ29429.1"/>
    <property type="molecule type" value="Genomic_DNA"/>
</dbReference>
<feature type="domain" description="DUF3857" evidence="4">
    <location>
        <begin position="68"/>
        <end position="233"/>
    </location>
</feature>
<dbReference type="Gene3D" id="2.60.40.3140">
    <property type="match status" value="1"/>
</dbReference>
<name>H1Y7K8_9SPHI</name>
<feature type="transmembrane region" description="Helical" evidence="1">
    <location>
        <begin position="779"/>
        <end position="799"/>
    </location>
</feature>
<dbReference type="AlphaFoldDB" id="H1Y7K8"/>
<dbReference type="Gene3D" id="3.10.620.30">
    <property type="match status" value="1"/>
</dbReference>
<feature type="transmembrane region" description="Helical" evidence="1">
    <location>
        <begin position="699"/>
        <end position="724"/>
    </location>
</feature>
<feature type="domain" description="Transglutaminase-like" evidence="3">
    <location>
        <begin position="292"/>
        <end position="394"/>
    </location>
</feature>
<organism evidence="5 6">
    <name type="scientific">Mucilaginibacter paludis DSM 18603</name>
    <dbReference type="NCBI Taxonomy" id="714943"/>
    <lineage>
        <taxon>Bacteria</taxon>
        <taxon>Pseudomonadati</taxon>
        <taxon>Bacteroidota</taxon>
        <taxon>Sphingobacteriia</taxon>
        <taxon>Sphingobacteriales</taxon>
        <taxon>Sphingobacteriaceae</taxon>
        <taxon>Mucilaginibacter</taxon>
    </lineage>
</organism>
<evidence type="ECO:0000313" key="6">
    <source>
        <dbReference type="Proteomes" id="UP000002774"/>
    </source>
</evidence>
<keyword evidence="1" id="KW-0472">Membrane</keyword>
<feature type="transmembrane region" description="Helical" evidence="1">
    <location>
        <begin position="657"/>
        <end position="678"/>
    </location>
</feature>
<keyword evidence="2" id="KW-0732">Signal</keyword>